<reference evidence="3 4" key="1">
    <citation type="submission" date="2016-10" db="EMBL/GenBank/DDBJ databases">
        <authorList>
            <person name="de Groot N.N."/>
        </authorList>
    </citation>
    <scope>NUCLEOTIDE SEQUENCE [LARGE SCALE GENOMIC DNA]</scope>
    <source>
        <strain evidence="3 4">AR40</strain>
    </source>
</reference>
<accession>A0A1H9RK17</accession>
<feature type="compositionally biased region" description="Basic and acidic residues" evidence="1">
    <location>
        <begin position="412"/>
        <end position="422"/>
    </location>
</feature>
<evidence type="ECO:0000313" key="4">
    <source>
        <dbReference type="Proteomes" id="UP000182584"/>
    </source>
</evidence>
<evidence type="ECO:0000313" key="3">
    <source>
        <dbReference type="EMBL" id="SER73116.1"/>
    </source>
</evidence>
<feature type="domain" description="PSP1 C-terminal" evidence="2">
    <location>
        <begin position="61"/>
        <end position="146"/>
    </location>
</feature>
<proteinExistence type="predicted"/>
<dbReference type="AlphaFoldDB" id="A0A1H9RK17"/>
<feature type="compositionally biased region" description="Low complexity" evidence="1">
    <location>
        <begin position="461"/>
        <end position="490"/>
    </location>
</feature>
<feature type="compositionally biased region" description="Basic and acidic residues" evidence="1">
    <location>
        <begin position="378"/>
        <end position="403"/>
    </location>
</feature>
<dbReference type="PROSITE" id="PS51411">
    <property type="entry name" value="PSP1_C"/>
    <property type="match status" value="1"/>
</dbReference>
<feature type="compositionally biased region" description="Basic residues" evidence="1">
    <location>
        <begin position="450"/>
        <end position="460"/>
    </location>
</feature>
<protein>
    <submittedName>
        <fullName evidence="3">Cell fate regulator YaaT, PSP1 superfamily (Controls sporulation, competence, biofilm development)</fullName>
    </submittedName>
</protein>
<dbReference type="GO" id="GO:0005737">
    <property type="term" value="C:cytoplasm"/>
    <property type="evidence" value="ECO:0007669"/>
    <property type="project" value="TreeGrafter"/>
</dbReference>
<feature type="compositionally biased region" description="Basic and acidic residues" evidence="1">
    <location>
        <begin position="333"/>
        <end position="369"/>
    </location>
</feature>
<feature type="region of interest" description="Disordered" evidence="1">
    <location>
        <begin position="297"/>
        <end position="490"/>
    </location>
</feature>
<dbReference type="Proteomes" id="UP000182584">
    <property type="component" value="Unassembled WGS sequence"/>
</dbReference>
<dbReference type="NCBIfam" id="NF041131">
    <property type="entry name" value="RicT_YaaT_fam"/>
    <property type="match status" value="1"/>
</dbReference>
<evidence type="ECO:0000259" key="2">
    <source>
        <dbReference type="PROSITE" id="PS51411"/>
    </source>
</evidence>
<feature type="compositionally biased region" description="Low complexity" evidence="1">
    <location>
        <begin position="310"/>
        <end position="332"/>
    </location>
</feature>
<gene>
    <name evidence="3" type="ORF">SAMN04487884_1108</name>
</gene>
<organism evidence="3 4">
    <name type="scientific">Butyrivibrio fibrisolvens</name>
    <dbReference type="NCBI Taxonomy" id="831"/>
    <lineage>
        <taxon>Bacteria</taxon>
        <taxon>Bacillati</taxon>
        <taxon>Bacillota</taxon>
        <taxon>Clostridia</taxon>
        <taxon>Lachnospirales</taxon>
        <taxon>Lachnospiraceae</taxon>
        <taxon>Butyrivibrio</taxon>
    </lineage>
</organism>
<dbReference type="InterPro" id="IPR047767">
    <property type="entry name" value="PSP1-like"/>
</dbReference>
<name>A0A1H9RK17_BUTFI</name>
<dbReference type="OrthoDB" id="9779344at2"/>
<dbReference type="PANTHER" id="PTHR43830:SF3">
    <property type="entry name" value="PROTEIN PSP1"/>
    <property type="match status" value="1"/>
</dbReference>
<dbReference type="Pfam" id="PF04468">
    <property type="entry name" value="PSP1"/>
    <property type="match status" value="1"/>
</dbReference>
<dbReference type="eggNOG" id="COG1774">
    <property type="taxonomic scope" value="Bacteria"/>
</dbReference>
<dbReference type="EMBL" id="FOGJ01000010">
    <property type="protein sequence ID" value="SER73116.1"/>
    <property type="molecule type" value="Genomic_DNA"/>
</dbReference>
<dbReference type="RefSeq" id="WP_081357020.1">
    <property type="nucleotide sequence ID" value="NZ_FOGJ01000010.1"/>
</dbReference>
<evidence type="ECO:0000256" key="1">
    <source>
        <dbReference type="SAM" id="MobiDB-lite"/>
    </source>
</evidence>
<dbReference type="PANTHER" id="PTHR43830">
    <property type="entry name" value="PROTEIN PSP1"/>
    <property type="match status" value="1"/>
</dbReference>
<dbReference type="InterPro" id="IPR007557">
    <property type="entry name" value="PSP1_C"/>
</dbReference>
<sequence>MTRVIGVRFRTAGKIYFFDPGELEIKRGSHVIVETARGIEYGTVVAPAYDVEDEKVVKPIKTVIRIANEVDENQEKENRVKEKEAFKVCQEKIRKHGLDMKLIDAEYTFDNNKILFYFTADGRIDFRALVKDLAAVFRTRIELRQIGVRDETKIIGGYGICGRPLCCHSYLSDFAPVSIKMAKEQNLSLNPTKISGVCGRLMCCLKNEEEVYEELNKKLPKVGDIVRTDDGFEGEVANVGVLRQTVRILVDVNDEKEVHDYTADQVHFVRKKSKHGNEAKADRIEEVSLEELKALEDSGTSGDLDSEETPNQGQPRNQGRNNRNQGSRGSRPQRSDNRNNRNSDNRNNDNRNADNKGADSRNNDGRNSDNIENSTRNADNRTYDNREHGSSSDSRNYDNRNNDNKNVTNKNNDNKNRSDNNRDNNSQGNGRRQDNQNSHDNGRGNGQRGGNRHNNRHNNRRQNPNANAANQSNGNQQTNSYQSSGQDSNQ</sequence>